<dbReference type="OrthoDB" id="2789670at2759"/>
<keyword evidence="11" id="KW-1185">Reference proteome</keyword>
<protein>
    <recommendedName>
        <fullName evidence="12">Cytochrome P450</fullName>
    </recommendedName>
</protein>
<dbReference type="Proteomes" id="UP000027265">
    <property type="component" value="Unassembled WGS sequence"/>
</dbReference>
<dbReference type="EMBL" id="KL197709">
    <property type="protein sequence ID" value="KDQ64910.1"/>
    <property type="molecule type" value="Genomic_DNA"/>
</dbReference>
<evidence type="ECO:0000313" key="11">
    <source>
        <dbReference type="Proteomes" id="UP000027265"/>
    </source>
</evidence>
<comment type="similarity">
    <text evidence="3">Belongs to the cytochrome P450 family.</text>
</comment>
<evidence type="ECO:0000256" key="8">
    <source>
        <dbReference type="ARBA" id="ARBA00023033"/>
    </source>
</evidence>
<keyword evidence="6" id="KW-0560">Oxidoreductase</keyword>
<keyword evidence="5 9" id="KW-0479">Metal-binding</keyword>
<evidence type="ECO:0000256" key="6">
    <source>
        <dbReference type="ARBA" id="ARBA00023002"/>
    </source>
</evidence>
<evidence type="ECO:0008006" key="12">
    <source>
        <dbReference type="Google" id="ProtNLM"/>
    </source>
</evidence>
<evidence type="ECO:0000256" key="5">
    <source>
        <dbReference type="ARBA" id="ARBA00022723"/>
    </source>
</evidence>
<accession>A0A067QFI4</accession>
<keyword evidence="7 9" id="KW-0408">Iron</keyword>
<dbReference type="InterPro" id="IPR050364">
    <property type="entry name" value="Cytochrome_P450_fung"/>
</dbReference>
<dbReference type="PANTHER" id="PTHR46300:SF7">
    <property type="entry name" value="P450, PUTATIVE (EUROFUNG)-RELATED"/>
    <property type="match status" value="1"/>
</dbReference>
<dbReference type="InterPro" id="IPR001128">
    <property type="entry name" value="Cyt_P450"/>
</dbReference>
<dbReference type="STRING" id="933084.A0A067QFI4"/>
<reference evidence="11" key="1">
    <citation type="journal article" date="2014" name="Proc. Natl. Acad. Sci. U.S.A.">
        <title>Extensive sampling of basidiomycete genomes demonstrates inadequacy of the white-rot/brown-rot paradigm for wood decay fungi.</title>
        <authorList>
            <person name="Riley R."/>
            <person name="Salamov A.A."/>
            <person name="Brown D.W."/>
            <person name="Nagy L.G."/>
            <person name="Floudas D."/>
            <person name="Held B.W."/>
            <person name="Levasseur A."/>
            <person name="Lombard V."/>
            <person name="Morin E."/>
            <person name="Otillar R."/>
            <person name="Lindquist E.A."/>
            <person name="Sun H."/>
            <person name="LaButti K.M."/>
            <person name="Schmutz J."/>
            <person name="Jabbour D."/>
            <person name="Luo H."/>
            <person name="Baker S.E."/>
            <person name="Pisabarro A.G."/>
            <person name="Walton J.D."/>
            <person name="Blanchette R.A."/>
            <person name="Henrissat B."/>
            <person name="Martin F."/>
            <person name="Cullen D."/>
            <person name="Hibbett D.S."/>
            <person name="Grigoriev I.V."/>
        </authorList>
    </citation>
    <scope>NUCLEOTIDE SEQUENCE [LARGE SCALE GENOMIC DNA]</scope>
    <source>
        <strain evidence="11">MUCL 33604</strain>
    </source>
</reference>
<evidence type="ECO:0000256" key="4">
    <source>
        <dbReference type="ARBA" id="ARBA00022617"/>
    </source>
</evidence>
<feature type="binding site" description="axial binding residue" evidence="9">
    <location>
        <position position="388"/>
    </location>
    <ligand>
        <name>heme</name>
        <dbReference type="ChEBI" id="CHEBI:30413"/>
    </ligand>
    <ligandPart>
        <name>Fe</name>
        <dbReference type="ChEBI" id="CHEBI:18248"/>
    </ligandPart>
</feature>
<evidence type="ECO:0000256" key="1">
    <source>
        <dbReference type="ARBA" id="ARBA00001971"/>
    </source>
</evidence>
<dbReference type="Pfam" id="PF00067">
    <property type="entry name" value="p450"/>
    <property type="match status" value="1"/>
</dbReference>
<dbReference type="InterPro" id="IPR002401">
    <property type="entry name" value="Cyt_P450_E_grp-I"/>
</dbReference>
<comment type="pathway">
    <text evidence="2">Secondary metabolite biosynthesis.</text>
</comment>
<proteinExistence type="inferred from homology"/>
<dbReference type="PANTHER" id="PTHR46300">
    <property type="entry name" value="P450, PUTATIVE (EUROFUNG)-RELATED-RELATED"/>
    <property type="match status" value="1"/>
</dbReference>
<evidence type="ECO:0000256" key="9">
    <source>
        <dbReference type="PIRSR" id="PIRSR602401-1"/>
    </source>
</evidence>
<dbReference type="InterPro" id="IPR036396">
    <property type="entry name" value="Cyt_P450_sf"/>
</dbReference>
<dbReference type="CDD" id="cd11065">
    <property type="entry name" value="CYP64-like"/>
    <property type="match status" value="1"/>
</dbReference>
<sequence>MPSTEQWKTLAEWKHKYGDLTYLRILNQSILFINSPSLANELLDKKSAIYSGRPFLPMASGLVGWDNSIVFASYGTERFRQQRKLLQGYIGTKASVKQLWEMQEDKTGIFLKRLLDGPDQYADHIRWTAGAIILHATYGYQVQQENDPLIRTAEECLEDLSAMITTGAFLVDALPFLRYVPAWFPGAGFRRIALGMRETLAKMGDVPLRIVERQLESGTAIPSFTTSILSGPPLTNAEADNLKWAAASMYAGGSDTSVSMIHAFFLAMTLYPNAQTLAQSELDAVVGSDRLPSFSDREQLPYVEALLKEVLRWSVVAPLGGLHMLTQDDVHDGCFIPKGTIAFANIWWFLHDPDTYTNPMEFNPDRFLGENPPPDPREYVFGFGRRICSGIHFVDASIFISLAMTLAVFNISKAIDPVTGELIEPVAEFTGGSVSHPKPFKCSIKVRSAKAEGLVRDLH</sequence>
<dbReference type="GO" id="GO:0004497">
    <property type="term" value="F:monooxygenase activity"/>
    <property type="evidence" value="ECO:0007669"/>
    <property type="project" value="UniProtKB-KW"/>
</dbReference>
<keyword evidence="8" id="KW-0503">Monooxygenase</keyword>
<name>A0A067QFI4_9AGAM</name>
<comment type="cofactor">
    <cofactor evidence="1 9">
        <name>heme</name>
        <dbReference type="ChEBI" id="CHEBI:30413"/>
    </cofactor>
</comment>
<dbReference type="PRINTS" id="PR00463">
    <property type="entry name" value="EP450I"/>
</dbReference>
<dbReference type="HOGENOM" id="CLU_001570_2_3_1"/>
<evidence type="ECO:0000256" key="3">
    <source>
        <dbReference type="ARBA" id="ARBA00010617"/>
    </source>
</evidence>
<dbReference type="GO" id="GO:0016705">
    <property type="term" value="F:oxidoreductase activity, acting on paired donors, with incorporation or reduction of molecular oxygen"/>
    <property type="evidence" value="ECO:0007669"/>
    <property type="project" value="InterPro"/>
</dbReference>
<dbReference type="GO" id="GO:0005506">
    <property type="term" value="F:iron ion binding"/>
    <property type="evidence" value="ECO:0007669"/>
    <property type="project" value="InterPro"/>
</dbReference>
<dbReference type="SUPFAM" id="SSF48264">
    <property type="entry name" value="Cytochrome P450"/>
    <property type="match status" value="1"/>
</dbReference>
<organism evidence="10 11">
    <name type="scientific">Jaapia argillacea MUCL 33604</name>
    <dbReference type="NCBI Taxonomy" id="933084"/>
    <lineage>
        <taxon>Eukaryota</taxon>
        <taxon>Fungi</taxon>
        <taxon>Dikarya</taxon>
        <taxon>Basidiomycota</taxon>
        <taxon>Agaricomycotina</taxon>
        <taxon>Agaricomycetes</taxon>
        <taxon>Agaricomycetidae</taxon>
        <taxon>Jaapiales</taxon>
        <taxon>Jaapiaceae</taxon>
        <taxon>Jaapia</taxon>
    </lineage>
</organism>
<evidence type="ECO:0000256" key="2">
    <source>
        <dbReference type="ARBA" id="ARBA00005179"/>
    </source>
</evidence>
<dbReference type="GO" id="GO:0020037">
    <property type="term" value="F:heme binding"/>
    <property type="evidence" value="ECO:0007669"/>
    <property type="project" value="InterPro"/>
</dbReference>
<evidence type="ECO:0000313" key="10">
    <source>
        <dbReference type="EMBL" id="KDQ64910.1"/>
    </source>
</evidence>
<dbReference type="Gene3D" id="1.10.630.10">
    <property type="entry name" value="Cytochrome P450"/>
    <property type="match status" value="1"/>
</dbReference>
<dbReference type="AlphaFoldDB" id="A0A067QFI4"/>
<evidence type="ECO:0000256" key="7">
    <source>
        <dbReference type="ARBA" id="ARBA00023004"/>
    </source>
</evidence>
<gene>
    <name evidence="10" type="ORF">JAAARDRAFT_188185</name>
</gene>
<dbReference type="InParanoid" id="A0A067QFI4"/>
<keyword evidence="4 9" id="KW-0349">Heme</keyword>